<dbReference type="InterPro" id="IPR046373">
    <property type="entry name" value="Acyl-CoA_Oxase/DH_mid-dom_sf"/>
</dbReference>
<evidence type="ECO:0000256" key="2">
    <source>
        <dbReference type="ARBA" id="ARBA00009347"/>
    </source>
</evidence>
<keyword evidence="13" id="KW-1185">Reference proteome</keyword>
<evidence type="ECO:0000256" key="5">
    <source>
        <dbReference type="ARBA" id="ARBA00022827"/>
    </source>
</evidence>
<feature type="domain" description="Acyl-CoA dehydrogenase/oxidase N-terminal" evidence="10">
    <location>
        <begin position="99"/>
        <end position="215"/>
    </location>
</feature>
<proteinExistence type="inferred from homology"/>
<dbReference type="GO" id="GO:0016627">
    <property type="term" value="F:oxidoreductase activity, acting on the CH-CH group of donors"/>
    <property type="evidence" value="ECO:0007669"/>
    <property type="project" value="InterPro"/>
</dbReference>
<dbReference type="GO" id="GO:0005886">
    <property type="term" value="C:plasma membrane"/>
    <property type="evidence" value="ECO:0007669"/>
    <property type="project" value="TreeGrafter"/>
</dbReference>
<evidence type="ECO:0000256" key="4">
    <source>
        <dbReference type="ARBA" id="ARBA00022630"/>
    </source>
</evidence>
<dbReference type="EMBL" id="AP021874">
    <property type="protein sequence ID" value="BBO70858.1"/>
    <property type="molecule type" value="Genomic_DNA"/>
</dbReference>
<protein>
    <submittedName>
        <fullName evidence="12">Acyl-CoA dehydrogenase</fullName>
    </submittedName>
</protein>
<evidence type="ECO:0000256" key="7">
    <source>
        <dbReference type="RuleBase" id="RU362125"/>
    </source>
</evidence>
<dbReference type="KEGG" id="dalk:DSCA_47880"/>
<dbReference type="InterPro" id="IPR025878">
    <property type="entry name" value="Acyl-CoA_dh-like_C_dom"/>
</dbReference>
<dbReference type="PANTHER" id="PTHR42803">
    <property type="entry name" value="ACYL-COA DEHYDROGENASE"/>
    <property type="match status" value="1"/>
</dbReference>
<dbReference type="GO" id="GO:0050660">
    <property type="term" value="F:flavin adenine dinucleotide binding"/>
    <property type="evidence" value="ECO:0007669"/>
    <property type="project" value="InterPro"/>
</dbReference>
<organism evidence="12 13">
    <name type="scientific">Desulfosarcina alkanivorans</name>
    <dbReference type="NCBI Taxonomy" id="571177"/>
    <lineage>
        <taxon>Bacteria</taxon>
        <taxon>Pseudomonadati</taxon>
        <taxon>Thermodesulfobacteriota</taxon>
        <taxon>Desulfobacteria</taxon>
        <taxon>Desulfobacterales</taxon>
        <taxon>Desulfosarcinaceae</taxon>
        <taxon>Desulfosarcina</taxon>
    </lineage>
</organism>
<name>A0A5K7YQ66_9BACT</name>
<keyword evidence="5 7" id="KW-0274">FAD</keyword>
<comment type="similarity">
    <text evidence="2 7">Belongs to the acyl-CoA dehydrogenase family.</text>
</comment>
<evidence type="ECO:0000313" key="13">
    <source>
        <dbReference type="Proteomes" id="UP000427906"/>
    </source>
</evidence>
<comment type="cofactor">
    <cofactor evidence="1 7">
        <name>FAD</name>
        <dbReference type="ChEBI" id="CHEBI:57692"/>
    </cofactor>
</comment>
<dbReference type="Proteomes" id="UP000427906">
    <property type="component" value="Chromosome"/>
</dbReference>
<dbReference type="Pfam" id="PF12806">
    <property type="entry name" value="Acyl-CoA_dh_C"/>
    <property type="match status" value="1"/>
</dbReference>
<dbReference type="PANTHER" id="PTHR42803:SF1">
    <property type="entry name" value="BROAD-SPECIFICITY LINEAR ACYL-COA DEHYDROGENASE FADE5"/>
    <property type="match status" value="1"/>
</dbReference>
<comment type="subunit">
    <text evidence="3">Homotetramer.</text>
</comment>
<dbReference type="Pfam" id="PF02771">
    <property type="entry name" value="Acyl-CoA_dh_N"/>
    <property type="match status" value="1"/>
</dbReference>
<dbReference type="Pfam" id="PF00441">
    <property type="entry name" value="Acyl-CoA_dh_1"/>
    <property type="match status" value="1"/>
</dbReference>
<gene>
    <name evidence="12" type="ORF">DSCA_47880</name>
</gene>
<dbReference type="InterPro" id="IPR037069">
    <property type="entry name" value="AcylCoA_DH/ox_N_sf"/>
</dbReference>
<dbReference type="InterPro" id="IPR013786">
    <property type="entry name" value="AcylCoA_DH/ox_N"/>
</dbReference>
<accession>A0A5K7YQ66</accession>
<keyword evidence="4 7" id="KW-0285">Flavoprotein</keyword>
<feature type="domain" description="Acetyl-CoA dehydrogenase-like C-terminal" evidence="11">
    <location>
        <begin position="529"/>
        <end position="669"/>
    </location>
</feature>
<feature type="domain" description="Acyl-CoA oxidase/dehydrogenase middle" evidence="9">
    <location>
        <begin position="221"/>
        <end position="327"/>
    </location>
</feature>
<evidence type="ECO:0000259" key="9">
    <source>
        <dbReference type="Pfam" id="PF02770"/>
    </source>
</evidence>
<sequence length="677" mass="74649">MTFFTIAQDPVPVVPDRVAGATRVRGDAWDTPACSAIAGPEKHTAENDEFIFKQRESGNMTQQIADRRDIDFVLYEQLDVQQLFKTEKHRDLNKKMVDMVVTEARSFGIKEVLPTHGEGDTTGVSFENGKVFVPECYRRPYRLMVENGWTSLTEDPAAGGQGLPHMVMRAAGEYFIGANYAMVIYAMEGHGTGKMIELFGTEQQKELFLKKLYTAEWGGTMDLTEPEAGSDVGALTTSARRLDDGTYAITGNKIYITNGEHDLTENIIHPVLARIEGAPAGTRGISIFIVPKIWVNDDGSLGERNDIVCTGTEEKMGLHGSATCAMSMGSKGVCRGLLLGEENSGMKIMFHMMNEARLDVGFMGFCNATAAFLYAVNFARERIQGRDLADGKNADAPSVPIIRHPDVRRMLLWMKSHVEGMRSFIYYVARCFDLAECSADEGERERNDDRIALLTPLIKAYCAGRGFEVCTEAMQVHGGCGYTMDYPVEQLARDCKIASIFEGTDGIQAMDLLGRKLGMKKGAVFMDVLDEIKKTIEQANGIDSLKPLSRALETAVDQLAETAMGIGRQAMSPAFKTAFAHAHPFMMAMGDVIMGWMLLWRAAISAPRLEKRVGGLEERKKIDKLEKDKDAAFYSGQIQSARYFINSVLPITLGRLAAIRTGDDAVLEITERGFGGL</sequence>
<keyword evidence="6 7" id="KW-0560">Oxidoreductase</keyword>
<dbReference type="Gene3D" id="1.10.540.10">
    <property type="entry name" value="Acyl-CoA dehydrogenase/oxidase, N-terminal domain"/>
    <property type="match status" value="1"/>
</dbReference>
<evidence type="ECO:0000256" key="6">
    <source>
        <dbReference type="ARBA" id="ARBA00023002"/>
    </source>
</evidence>
<dbReference type="InterPro" id="IPR009100">
    <property type="entry name" value="AcylCoA_DH/oxidase_NM_dom_sf"/>
</dbReference>
<dbReference type="SUPFAM" id="SSF47203">
    <property type="entry name" value="Acyl-CoA dehydrogenase C-terminal domain-like"/>
    <property type="match status" value="1"/>
</dbReference>
<evidence type="ECO:0000259" key="10">
    <source>
        <dbReference type="Pfam" id="PF02771"/>
    </source>
</evidence>
<evidence type="ECO:0000256" key="1">
    <source>
        <dbReference type="ARBA" id="ARBA00001974"/>
    </source>
</evidence>
<dbReference type="InterPro" id="IPR052166">
    <property type="entry name" value="Diverse_Acyl-CoA_DH"/>
</dbReference>
<evidence type="ECO:0000256" key="3">
    <source>
        <dbReference type="ARBA" id="ARBA00011881"/>
    </source>
</evidence>
<dbReference type="RefSeq" id="WP_331457127.1">
    <property type="nucleotide sequence ID" value="NZ_AP021874.1"/>
</dbReference>
<dbReference type="InterPro" id="IPR009075">
    <property type="entry name" value="AcylCo_DH/oxidase_C"/>
</dbReference>
<evidence type="ECO:0000313" key="12">
    <source>
        <dbReference type="EMBL" id="BBO70858.1"/>
    </source>
</evidence>
<dbReference type="AlphaFoldDB" id="A0A5K7YQ66"/>
<evidence type="ECO:0000259" key="11">
    <source>
        <dbReference type="Pfam" id="PF12806"/>
    </source>
</evidence>
<dbReference type="SUPFAM" id="SSF56645">
    <property type="entry name" value="Acyl-CoA dehydrogenase NM domain-like"/>
    <property type="match status" value="1"/>
</dbReference>
<dbReference type="Gene3D" id="1.20.140.10">
    <property type="entry name" value="Butyryl-CoA Dehydrogenase, subunit A, domain 3"/>
    <property type="match status" value="1"/>
</dbReference>
<evidence type="ECO:0000259" key="8">
    <source>
        <dbReference type="Pfam" id="PF00441"/>
    </source>
</evidence>
<dbReference type="Gene3D" id="2.40.110.10">
    <property type="entry name" value="Butyryl-CoA Dehydrogenase, subunit A, domain 2"/>
    <property type="match status" value="1"/>
</dbReference>
<dbReference type="InterPro" id="IPR036250">
    <property type="entry name" value="AcylCo_DH-like_C"/>
</dbReference>
<feature type="domain" description="Acyl-CoA dehydrogenase/oxidase C-terminal" evidence="8">
    <location>
        <begin position="343"/>
        <end position="512"/>
    </location>
</feature>
<dbReference type="InterPro" id="IPR006091">
    <property type="entry name" value="Acyl-CoA_Oxase/DH_mid-dom"/>
</dbReference>
<dbReference type="Pfam" id="PF02770">
    <property type="entry name" value="Acyl-CoA_dh_M"/>
    <property type="match status" value="1"/>
</dbReference>
<reference evidence="12 13" key="1">
    <citation type="submission" date="2019-11" db="EMBL/GenBank/DDBJ databases">
        <title>Comparative genomics of hydrocarbon-degrading Desulfosarcina strains.</title>
        <authorList>
            <person name="Watanabe M."/>
            <person name="Kojima H."/>
            <person name="Fukui M."/>
        </authorList>
    </citation>
    <scope>NUCLEOTIDE SEQUENCE [LARGE SCALE GENOMIC DNA]</scope>
    <source>
        <strain evidence="12 13">PL12</strain>
    </source>
</reference>